<dbReference type="AlphaFoldDB" id="A0A1Y1VQB9"/>
<sequence>IRKAYDLGLHRDVGISKHSPNAIVSRTETEVRLRAWWGCFIMDIMVSATLGRPTTIHDFTFDAPFPTDYGDD</sequence>
<dbReference type="GO" id="GO:0000978">
    <property type="term" value="F:RNA polymerase II cis-regulatory region sequence-specific DNA binding"/>
    <property type="evidence" value="ECO:0007669"/>
    <property type="project" value="TreeGrafter"/>
</dbReference>
<evidence type="ECO:0000256" key="3">
    <source>
        <dbReference type="ARBA" id="ARBA00023163"/>
    </source>
</evidence>
<dbReference type="SMART" id="SM00906">
    <property type="entry name" value="Fungal_trans"/>
    <property type="match status" value="1"/>
</dbReference>
<feature type="non-terminal residue" evidence="6">
    <location>
        <position position="72"/>
    </location>
</feature>
<dbReference type="OrthoDB" id="2406834at2759"/>
<gene>
    <name evidence="6" type="ORF">DL89DRAFT_212169</name>
</gene>
<dbReference type="PANTHER" id="PTHR47424">
    <property type="entry name" value="REGULATORY PROTEIN GAL4"/>
    <property type="match status" value="1"/>
</dbReference>
<evidence type="ECO:0000256" key="2">
    <source>
        <dbReference type="ARBA" id="ARBA00023125"/>
    </source>
</evidence>
<dbReference type="GO" id="GO:0005634">
    <property type="term" value="C:nucleus"/>
    <property type="evidence" value="ECO:0007669"/>
    <property type="project" value="TreeGrafter"/>
</dbReference>
<evidence type="ECO:0000259" key="5">
    <source>
        <dbReference type="SMART" id="SM00906"/>
    </source>
</evidence>
<keyword evidence="1" id="KW-0805">Transcription regulation</keyword>
<evidence type="ECO:0000256" key="4">
    <source>
        <dbReference type="ARBA" id="ARBA00023242"/>
    </source>
</evidence>
<feature type="domain" description="Xylanolytic transcriptional activator regulatory" evidence="5">
    <location>
        <begin position="1"/>
        <end position="72"/>
    </location>
</feature>
<dbReference type="EMBL" id="MCFD01000196">
    <property type="protein sequence ID" value="ORX63487.1"/>
    <property type="molecule type" value="Genomic_DNA"/>
</dbReference>
<dbReference type="STRING" id="61395.A0A1Y1VQB9"/>
<name>A0A1Y1VQB9_9FUNG</name>
<keyword evidence="4" id="KW-0539">Nucleus</keyword>
<reference evidence="6 7" key="1">
    <citation type="submission" date="2016-07" db="EMBL/GenBank/DDBJ databases">
        <title>Pervasive Adenine N6-methylation of Active Genes in Fungi.</title>
        <authorList>
            <consortium name="DOE Joint Genome Institute"/>
            <person name="Mondo S.J."/>
            <person name="Dannebaum R.O."/>
            <person name="Kuo R.C."/>
            <person name="Labutti K."/>
            <person name="Haridas S."/>
            <person name="Kuo A."/>
            <person name="Salamov A."/>
            <person name="Ahrendt S.R."/>
            <person name="Lipzen A."/>
            <person name="Sullivan W."/>
            <person name="Andreopoulos W.B."/>
            <person name="Clum A."/>
            <person name="Lindquist E."/>
            <person name="Daum C."/>
            <person name="Ramamoorthy G.K."/>
            <person name="Gryganskyi A."/>
            <person name="Culley D."/>
            <person name="Magnuson J.K."/>
            <person name="James T.Y."/>
            <person name="O'Malley M.A."/>
            <person name="Stajich J.E."/>
            <person name="Spatafora J.W."/>
            <person name="Visel A."/>
            <person name="Grigoriev I.V."/>
        </authorList>
    </citation>
    <scope>NUCLEOTIDE SEQUENCE [LARGE SCALE GENOMIC DNA]</scope>
    <source>
        <strain evidence="6 7">ATCC 12442</strain>
    </source>
</reference>
<dbReference type="CDD" id="cd12148">
    <property type="entry name" value="fungal_TF_MHR"/>
    <property type="match status" value="1"/>
</dbReference>
<dbReference type="PANTHER" id="PTHR47424:SF3">
    <property type="entry name" value="REGULATORY PROTEIN GAL4"/>
    <property type="match status" value="1"/>
</dbReference>
<dbReference type="Proteomes" id="UP000193922">
    <property type="component" value="Unassembled WGS sequence"/>
</dbReference>
<dbReference type="RefSeq" id="XP_040738961.1">
    <property type="nucleotide sequence ID" value="XM_040884216.1"/>
</dbReference>
<dbReference type="GO" id="GO:0000981">
    <property type="term" value="F:DNA-binding transcription factor activity, RNA polymerase II-specific"/>
    <property type="evidence" value="ECO:0007669"/>
    <property type="project" value="TreeGrafter"/>
</dbReference>
<accession>A0A1Y1VQB9</accession>
<dbReference type="InterPro" id="IPR051127">
    <property type="entry name" value="Fungal_SecMet_Regulators"/>
</dbReference>
<organism evidence="6 7">
    <name type="scientific">Linderina pennispora</name>
    <dbReference type="NCBI Taxonomy" id="61395"/>
    <lineage>
        <taxon>Eukaryota</taxon>
        <taxon>Fungi</taxon>
        <taxon>Fungi incertae sedis</taxon>
        <taxon>Zoopagomycota</taxon>
        <taxon>Kickxellomycotina</taxon>
        <taxon>Kickxellomycetes</taxon>
        <taxon>Kickxellales</taxon>
        <taxon>Kickxellaceae</taxon>
        <taxon>Linderina</taxon>
    </lineage>
</organism>
<dbReference type="GO" id="GO:0006351">
    <property type="term" value="P:DNA-templated transcription"/>
    <property type="evidence" value="ECO:0007669"/>
    <property type="project" value="InterPro"/>
</dbReference>
<protein>
    <recommendedName>
        <fullName evidence="5">Xylanolytic transcriptional activator regulatory domain-containing protein</fullName>
    </recommendedName>
</protein>
<keyword evidence="2" id="KW-0238">DNA-binding</keyword>
<dbReference type="InterPro" id="IPR007219">
    <property type="entry name" value="XnlR_reg_dom"/>
</dbReference>
<keyword evidence="7" id="KW-1185">Reference proteome</keyword>
<dbReference type="GO" id="GO:0008270">
    <property type="term" value="F:zinc ion binding"/>
    <property type="evidence" value="ECO:0007669"/>
    <property type="project" value="InterPro"/>
</dbReference>
<dbReference type="Pfam" id="PF04082">
    <property type="entry name" value="Fungal_trans"/>
    <property type="match status" value="1"/>
</dbReference>
<dbReference type="GO" id="GO:0000435">
    <property type="term" value="P:positive regulation of transcription from RNA polymerase II promoter by galactose"/>
    <property type="evidence" value="ECO:0007669"/>
    <property type="project" value="TreeGrafter"/>
</dbReference>
<comment type="caution">
    <text evidence="6">The sequence shown here is derived from an EMBL/GenBank/DDBJ whole genome shotgun (WGS) entry which is preliminary data.</text>
</comment>
<feature type="non-terminal residue" evidence="6">
    <location>
        <position position="1"/>
    </location>
</feature>
<evidence type="ECO:0000256" key="1">
    <source>
        <dbReference type="ARBA" id="ARBA00023015"/>
    </source>
</evidence>
<dbReference type="GeneID" id="63800864"/>
<evidence type="ECO:0000313" key="6">
    <source>
        <dbReference type="EMBL" id="ORX63487.1"/>
    </source>
</evidence>
<evidence type="ECO:0000313" key="7">
    <source>
        <dbReference type="Proteomes" id="UP000193922"/>
    </source>
</evidence>
<proteinExistence type="predicted"/>
<keyword evidence="3" id="KW-0804">Transcription</keyword>